<gene>
    <name evidence="1" type="ordered locus">Os01g0857900</name>
    <name evidence="1" type="ORF">OSNPB_010857900</name>
</gene>
<dbReference type="STRING" id="39947.A0A0N7KE35"/>
<dbReference type="PaxDb" id="39947-A0A0N7KE35"/>
<protein>
    <submittedName>
        <fullName evidence="1">Os01g0857900 protein</fullName>
    </submittedName>
</protein>
<sequence length="115" mass="13023">MWCEAVRWREHGELGARRFETAARARRTASLALSNRKEFTTPHNGAINSLQSGGTYSLAHRMDQPLYSMCRMQPNTKPGSLPSTGAFCLWTSSMKMATSSWYRWPYGILWTLGCS</sequence>
<dbReference type="InParanoid" id="A0A0N7KE35"/>
<accession>A0A0N7KE35</accession>
<organism evidence="1 2">
    <name type="scientific">Oryza sativa subsp. japonica</name>
    <name type="common">Rice</name>
    <dbReference type="NCBI Taxonomy" id="39947"/>
    <lineage>
        <taxon>Eukaryota</taxon>
        <taxon>Viridiplantae</taxon>
        <taxon>Streptophyta</taxon>
        <taxon>Embryophyta</taxon>
        <taxon>Tracheophyta</taxon>
        <taxon>Spermatophyta</taxon>
        <taxon>Magnoliopsida</taxon>
        <taxon>Liliopsida</taxon>
        <taxon>Poales</taxon>
        <taxon>Poaceae</taxon>
        <taxon>BOP clade</taxon>
        <taxon>Oryzoideae</taxon>
        <taxon>Oryzeae</taxon>
        <taxon>Oryzinae</taxon>
        <taxon>Oryza</taxon>
        <taxon>Oryza sativa</taxon>
    </lineage>
</organism>
<keyword evidence="2" id="KW-1185">Reference proteome</keyword>
<reference evidence="1 2" key="3">
    <citation type="journal article" date="2013" name="Rice">
        <title>Improvement of the Oryza sativa Nipponbare reference genome using next generation sequence and optical map data.</title>
        <authorList>
            <person name="Kawahara Y."/>
            <person name="de la Bastide M."/>
            <person name="Hamilton J.P."/>
            <person name="Kanamori H."/>
            <person name="McCombie W.R."/>
            <person name="Ouyang S."/>
            <person name="Schwartz D.C."/>
            <person name="Tanaka T."/>
            <person name="Wu J."/>
            <person name="Zhou S."/>
            <person name="Childs K.L."/>
            <person name="Davidson R.M."/>
            <person name="Lin H."/>
            <person name="Quesada-Ocampo L."/>
            <person name="Vaillancourt B."/>
            <person name="Sakai H."/>
            <person name="Lee S.S."/>
            <person name="Kim J."/>
            <person name="Numa H."/>
            <person name="Itoh T."/>
            <person name="Buell C.R."/>
            <person name="Matsumoto T."/>
        </authorList>
    </citation>
    <scope>NUCLEOTIDE SEQUENCE [LARGE SCALE GENOMIC DNA]</scope>
    <source>
        <strain evidence="2">cv. Nipponbare</strain>
    </source>
</reference>
<proteinExistence type="predicted"/>
<reference evidence="2" key="1">
    <citation type="journal article" date="2005" name="Nature">
        <title>The map-based sequence of the rice genome.</title>
        <authorList>
            <consortium name="International rice genome sequencing project (IRGSP)"/>
            <person name="Matsumoto T."/>
            <person name="Wu J."/>
            <person name="Kanamori H."/>
            <person name="Katayose Y."/>
            <person name="Fujisawa M."/>
            <person name="Namiki N."/>
            <person name="Mizuno H."/>
            <person name="Yamamoto K."/>
            <person name="Antonio B.A."/>
            <person name="Baba T."/>
            <person name="Sakata K."/>
            <person name="Nagamura Y."/>
            <person name="Aoki H."/>
            <person name="Arikawa K."/>
            <person name="Arita K."/>
            <person name="Bito T."/>
            <person name="Chiden Y."/>
            <person name="Fujitsuka N."/>
            <person name="Fukunaka R."/>
            <person name="Hamada M."/>
            <person name="Harada C."/>
            <person name="Hayashi A."/>
            <person name="Hijishita S."/>
            <person name="Honda M."/>
            <person name="Hosokawa S."/>
            <person name="Ichikawa Y."/>
            <person name="Idonuma A."/>
            <person name="Iijima M."/>
            <person name="Ikeda M."/>
            <person name="Ikeno M."/>
            <person name="Ito K."/>
            <person name="Ito S."/>
            <person name="Ito T."/>
            <person name="Ito Y."/>
            <person name="Ito Y."/>
            <person name="Iwabuchi A."/>
            <person name="Kamiya K."/>
            <person name="Karasawa W."/>
            <person name="Kurita K."/>
            <person name="Katagiri S."/>
            <person name="Kikuta A."/>
            <person name="Kobayashi H."/>
            <person name="Kobayashi N."/>
            <person name="Machita K."/>
            <person name="Maehara T."/>
            <person name="Masukawa M."/>
            <person name="Mizubayashi T."/>
            <person name="Mukai Y."/>
            <person name="Nagasaki H."/>
            <person name="Nagata Y."/>
            <person name="Naito S."/>
            <person name="Nakashima M."/>
            <person name="Nakama Y."/>
            <person name="Nakamichi Y."/>
            <person name="Nakamura M."/>
            <person name="Meguro A."/>
            <person name="Negishi M."/>
            <person name="Ohta I."/>
            <person name="Ohta T."/>
            <person name="Okamoto M."/>
            <person name="Ono N."/>
            <person name="Saji S."/>
            <person name="Sakaguchi M."/>
            <person name="Sakai K."/>
            <person name="Shibata M."/>
            <person name="Shimokawa T."/>
            <person name="Song J."/>
            <person name="Takazaki Y."/>
            <person name="Terasawa K."/>
            <person name="Tsugane M."/>
            <person name="Tsuji K."/>
            <person name="Ueda S."/>
            <person name="Waki K."/>
            <person name="Yamagata H."/>
            <person name="Yamamoto M."/>
            <person name="Yamamoto S."/>
            <person name="Yamane H."/>
            <person name="Yoshiki S."/>
            <person name="Yoshihara R."/>
            <person name="Yukawa K."/>
            <person name="Zhong H."/>
            <person name="Yano M."/>
            <person name="Yuan Q."/>
            <person name="Ouyang S."/>
            <person name="Liu J."/>
            <person name="Jones K.M."/>
            <person name="Gansberger K."/>
            <person name="Moffat K."/>
            <person name="Hill J."/>
            <person name="Bera J."/>
            <person name="Fadrosh D."/>
            <person name="Jin S."/>
            <person name="Johri S."/>
            <person name="Kim M."/>
            <person name="Overton L."/>
            <person name="Reardon M."/>
            <person name="Tsitrin T."/>
            <person name="Vuong H."/>
            <person name="Weaver B."/>
            <person name="Ciecko A."/>
            <person name="Tallon L."/>
            <person name="Jackson J."/>
            <person name="Pai G."/>
            <person name="Aken S.V."/>
            <person name="Utterback T."/>
            <person name="Reidmuller S."/>
            <person name="Feldblyum T."/>
            <person name="Hsiao J."/>
            <person name="Zismann V."/>
            <person name="Iobst S."/>
            <person name="de Vazeille A.R."/>
            <person name="Buell C.R."/>
            <person name="Ying K."/>
            <person name="Li Y."/>
            <person name="Lu T."/>
            <person name="Huang Y."/>
            <person name="Zhao Q."/>
            <person name="Feng Q."/>
            <person name="Zhang L."/>
            <person name="Zhu J."/>
            <person name="Weng Q."/>
            <person name="Mu J."/>
            <person name="Lu Y."/>
            <person name="Fan D."/>
            <person name="Liu Y."/>
            <person name="Guan J."/>
            <person name="Zhang Y."/>
            <person name="Yu S."/>
            <person name="Liu X."/>
            <person name="Zhang Y."/>
            <person name="Hong G."/>
            <person name="Han B."/>
            <person name="Choisne N."/>
            <person name="Demange N."/>
            <person name="Orjeda G."/>
            <person name="Samain S."/>
            <person name="Cattolico L."/>
            <person name="Pelletier E."/>
            <person name="Couloux A."/>
            <person name="Segurens B."/>
            <person name="Wincker P."/>
            <person name="D'Hont A."/>
            <person name="Scarpelli C."/>
            <person name="Weissenbach J."/>
            <person name="Salanoubat M."/>
            <person name="Quetier F."/>
            <person name="Yu Y."/>
            <person name="Kim H.R."/>
            <person name="Rambo T."/>
            <person name="Currie J."/>
            <person name="Collura K."/>
            <person name="Luo M."/>
            <person name="Yang T."/>
            <person name="Ammiraju J.S.S."/>
            <person name="Engler F."/>
            <person name="Soderlund C."/>
            <person name="Wing R.A."/>
            <person name="Palmer L.E."/>
            <person name="de la Bastide M."/>
            <person name="Spiegel L."/>
            <person name="Nascimento L."/>
            <person name="Zutavern T."/>
            <person name="O'Shaughnessy A."/>
            <person name="Dike S."/>
            <person name="Dedhia N."/>
            <person name="Preston R."/>
            <person name="Balija V."/>
            <person name="McCombie W.R."/>
            <person name="Chow T."/>
            <person name="Chen H."/>
            <person name="Chung M."/>
            <person name="Chen C."/>
            <person name="Shaw J."/>
            <person name="Wu H."/>
            <person name="Hsiao K."/>
            <person name="Chao Y."/>
            <person name="Chu M."/>
            <person name="Cheng C."/>
            <person name="Hour A."/>
            <person name="Lee P."/>
            <person name="Lin S."/>
            <person name="Lin Y."/>
            <person name="Liou J."/>
            <person name="Liu S."/>
            <person name="Hsing Y."/>
            <person name="Raghuvanshi S."/>
            <person name="Mohanty A."/>
            <person name="Bharti A.K."/>
            <person name="Gaur A."/>
            <person name="Gupta V."/>
            <person name="Kumar D."/>
            <person name="Ravi V."/>
            <person name="Vij S."/>
            <person name="Kapur A."/>
            <person name="Khurana P."/>
            <person name="Khurana P."/>
            <person name="Khurana J.P."/>
            <person name="Tyagi A.K."/>
            <person name="Gaikwad K."/>
            <person name="Singh A."/>
            <person name="Dalal V."/>
            <person name="Srivastava S."/>
            <person name="Dixit A."/>
            <person name="Pal A.K."/>
            <person name="Ghazi I.A."/>
            <person name="Yadav M."/>
            <person name="Pandit A."/>
            <person name="Bhargava A."/>
            <person name="Sureshbabu K."/>
            <person name="Batra K."/>
            <person name="Sharma T.R."/>
            <person name="Mohapatra T."/>
            <person name="Singh N.K."/>
            <person name="Messing J."/>
            <person name="Nelson A.B."/>
            <person name="Fuks G."/>
            <person name="Kavchok S."/>
            <person name="Keizer G."/>
            <person name="Linton E."/>
            <person name="Llaca V."/>
            <person name="Song R."/>
            <person name="Tanyolac B."/>
            <person name="Young S."/>
            <person name="Ho-Il K."/>
            <person name="Hahn J.H."/>
            <person name="Sangsakoo G."/>
            <person name="Vanavichit A."/>
            <person name="de Mattos Luiz.A.T."/>
            <person name="Zimmer P.D."/>
            <person name="Malone G."/>
            <person name="Dellagostin O."/>
            <person name="de Oliveira A.C."/>
            <person name="Bevan M."/>
            <person name="Bancroft I."/>
            <person name="Minx P."/>
            <person name="Cordum H."/>
            <person name="Wilson R."/>
            <person name="Cheng Z."/>
            <person name="Jin W."/>
            <person name="Jiang J."/>
            <person name="Leong S.A."/>
            <person name="Iwama H."/>
            <person name="Gojobori T."/>
            <person name="Itoh T."/>
            <person name="Niimura Y."/>
            <person name="Fujii Y."/>
            <person name="Habara T."/>
            <person name="Sakai H."/>
            <person name="Sato Y."/>
            <person name="Wilson G."/>
            <person name="Kumar K."/>
            <person name="McCouch S."/>
            <person name="Juretic N."/>
            <person name="Hoen D."/>
            <person name="Wright S."/>
            <person name="Bruskiewich R."/>
            <person name="Bureau T."/>
            <person name="Miyao A."/>
            <person name="Hirochika H."/>
            <person name="Nishikawa T."/>
            <person name="Kadowaki K."/>
            <person name="Sugiura M."/>
            <person name="Burr B."/>
            <person name="Sasaki T."/>
        </authorList>
    </citation>
    <scope>NUCLEOTIDE SEQUENCE [LARGE SCALE GENOMIC DNA]</scope>
    <source>
        <strain evidence="2">cv. Nipponbare</strain>
    </source>
</reference>
<evidence type="ECO:0000313" key="1">
    <source>
        <dbReference type="EMBL" id="BAS75313.1"/>
    </source>
</evidence>
<dbReference type="Proteomes" id="UP000059680">
    <property type="component" value="Chromosome 1"/>
</dbReference>
<name>A0A0N7KE35_ORYSJ</name>
<dbReference type="AlphaFoldDB" id="A0A0N7KE35"/>
<dbReference type="EMBL" id="AP014957">
    <property type="protein sequence ID" value="BAS75313.1"/>
    <property type="molecule type" value="Genomic_DNA"/>
</dbReference>
<dbReference type="Gramene" id="Os01t0857900-01">
    <property type="protein sequence ID" value="Os01t0857900-01"/>
    <property type="gene ID" value="Os01g0857900"/>
</dbReference>
<reference evidence="1 2" key="2">
    <citation type="journal article" date="2013" name="Plant Cell Physiol.">
        <title>Rice Annotation Project Database (RAP-DB): an integrative and interactive database for rice genomics.</title>
        <authorList>
            <person name="Sakai H."/>
            <person name="Lee S.S."/>
            <person name="Tanaka T."/>
            <person name="Numa H."/>
            <person name="Kim J."/>
            <person name="Kawahara Y."/>
            <person name="Wakimoto H."/>
            <person name="Yang C.C."/>
            <person name="Iwamoto M."/>
            <person name="Abe T."/>
            <person name="Yamada Y."/>
            <person name="Muto A."/>
            <person name="Inokuchi H."/>
            <person name="Ikemura T."/>
            <person name="Matsumoto T."/>
            <person name="Sasaki T."/>
            <person name="Itoh T."/>
        </authorList>
    </citation>
    <scope>NUCLEOTIDE SEQUENCE [LARGE SCALE GENOMIC DNA]</scope>
    <source>
        <strain evidence="2">cv. Nipponbare</strain>
    </source>
</reference>
<evidence type="ECO:0000313" key="2">
    <source>
        <dbReference type="Proteomes" id="UP000059680"/>
    </source>
</evidence>